<dbReference type="RefSeq" id="WP_006195719.1">
    <property type="nucleotide sequence ID" value="NZ_JAYGHK010000057.1"/>
</dbReference>
<evidence type="ECO:0000313" key="3">
    <source>
        <dbReference type="Proteomes" id="UP001303285"/>
    </source>
</evidence>
<feature type="region of interest" description="Disordered" evidence="1">
    <location>
        <begin position="422"/>
        <end position="450"/>
    </location>
</feature>
<feature type="compositionally biased region" description="Polar residues" evidence="1">
    <location>
        <begin position="431"/>
        <end position="450"/>
    </location>
</feature>
<proteinExistence type="predicted"/>
<reference evidence="2 3" key="1">
    <citation type="submission" date="2023-12" db="EMBL/GenBank/DDBJ databases">
        <title>Baltic Sea Cyanobacteria.</title>
        <authorList>
            <person name="Delbaje E."/>
            <person name="Fewer D.P."/>
            <person name="Shishido T.K."/>
        </authorList>
    </citation>
    <scope>NUCLEOTIDE SEQUENCE [LARGE SCALE GENOMIC DNA]</scope>
    <source>
        <strain evidence="2 3">UHCC 0060</strain>
    </source>
</reference>
<protein>
    <recommendedName>
        <fullName evidence="4">TonB C-terminal domain-containing protein</fullName>
    </recommendedName>
</protein>
<dbReference type="EMBL" id="JAYGHK010000057">
    <property type="protein sequence ID" value="MEA5609673.1"/>
    <property type="molecule type" value="Genomic_DNA"/>
</dbReference>
<feature type="region of interest" description="Disordered" evidence="1">
    <location>
        <begin position="206"/>
        <end position="241"/>
    </location>
</feature>
<gene>
    <name evidence="2" type="ORF">VB695_16625</name>
</gene>
<feature type="region of interest" description="Disordered" evidence="1">
    <location>
        <begin position="374"/>
        <end position="408"/>
    </location>
</feature>
<feature type="compositionally biased region" description="Low complexity" evidence="1">
    <location>
        <begin position="222"/>
        <end position="236"/>
    </location>
</feature>
<evidence type="ECO:0000256" key="1">
    <source>
        <dbReference type="SAM" id="MobiDB-lite"/>
    </source>
</evidence>
<evidence type="ECO:0008006" key="4">
    <source>
        <dbReference type="Google" id="ProtNLM"/>
    </source>
</evidence>
<dbReference type="Proteomes" id="UP001303285">
    <property type="component" value="Unassembled WGS sequence"/>
</dbReference>
<evidence type="ECO:0000313" key="2">
    <source>
        <dbReference type="EMBL" id="MEA5609673.1"/>
    </source>
</evidence>
<accession>A0ABU5UTN3</accession>
<feature type="compositionally biased region" description="Polar residues" evidence="1">
    <location>
        <begin position="380"/>
        <end position="406"/>
    </location>
</feature>
<comment type="caution">
    <text evidence="2">The sequence shown here is derived from an EMBL/GenBank/DDBJ whole genome shotgun (WGS) entry which is preliminary data.</text>
</comment>
<keyword evidence="3" id="KW-1185">Reference proteome</keyword>
<organism evidence="2 3">
    <name type="scientific">Nodularia spumigena UHCC 0060</name>
    <dbReference type="NCBI Taxonomy" id="3110300"/>
    <lineage>
        <taxon>Bacteria</taxon>
        <taxon>Bacillati</taxon>
        <taxon>Cyanobacteriota</taxon>
        <taxon>Cyanophyceae</taxon>
        <taxon>Nostocales</taxon>
        <taxon>Nodulariaceae</taxon>
        <taxon>Nodularia</taxon>
    </lineage>
</organism>
<sequence length="470" mass="50856">MSYVSLLKNIPDILSQPTGIAAIASIGIHGAIALIVPLMPVDSEPSQVTASPKSVGILELSQADQNRLPETPNTSPSQVSLQPALPQQPQLLPPNLDTQRSLLPPLPPPVYRQSVLPPNITSNYSIYPNRTVSLPQGLPIPAPAARRTAIAPAIVPEPEAIAPRQAIRFDPSGFNAANHRFAPSTRSFNQSEVRVATQALPVDRLPKVTPSQLPSDLPNTPPTTTTTNTTARTPRTGNDAAKTNANQELIARLQPTPQAQDKLVLANQSIPKWQPGSAPKTPELPLQRVNEPQGLIALNSYEAVRKEIQQAYPNSVEKPVIRETIIAKQPNVEGTVLGVLVVDPQGRVLDIKFQGESVSTDLQLKAREYFNARSPKGGEQISSYPFSLRFQNNGNTPETNQEQTPAASLRPLPQLRITNEQSAPASVVIPQPSTTPEANNNSLSSTLESGQKLIQQLRQVREERKDSSPQ</sequence>
<feature type="compositionally biased region" description="Low complexity" evidence="1">
    <location>
        <begin position="75"/>
        <end position="96"/>
    </location>
</feature>
<feature type="region of interest" description="Disordered" evidence="1">
    <location>
        <begin position="66"/>
        <end position="104"/>
    </location>
</feature>
<name>A0ABU5UTN3_NODSP</name>